<dbReference type="GO" id="GO:0043565">
    <property type="term" value="F:sequence-specific DNA binding"/>
    <property type="evidence" value="ECO:0007669"/>
    <property type="project" value="TreeGrafter"/>
</dbReference>
<feature type="region of interest" description="Disordered" evidence="6">
    <location>
        <begin position="88"/>
        <end position="108"/>
    </location>
</feature>
<dbReference type="EMBL" id="BAABME010001478">
    <property type="protein sequence ID" value="GAA0149832.1"/>
    <property type="molecule type" value="Genomic_DNA"/>
</dbReference>
<dbReference type="InterPro" id="IPR017887">
    <property type="entry name" value="TF_TCP_subgr"/>
</dbReference>
<evidence type="ECO:0000256" key="1">
    <source>
        <dbReference type="ARBA" id="ARBA00004123"/>
    </source>
</evidence>
<evidence type="ECO:0000313" key="9">
    <source>
        <dbReference type="Proteomes" id="UP001454036"/>
    </source>
</evidence>
<comment type="caution">
    <text evidence="8">The sequence shown here is derived from an EMBL/GenBank/DDBJ whole genome shotgun (WGS) entry which is preliminary data.</text>
</comment>
<evidence type="ECO:0000259" key="7">
    <source>
        <dbReference type="PROSITE" id="PS51369"/>
    </source>
</evidence>
<dbReference type="PANTHER" id="PTHR31072:SF143">
    <property type="entry name" value="TCP DOMAIN-CONTAINING PROTEIN"/>
    <property type="match status" value="1"/>
</dbReference>
<dbReference type="Pfam" id="PF03634">
    <property type="entry name" value="TCP"/>
    <property type="match status" value="1"/>
</dbReference>
<gene>
    <name evidence="8" type="ORF">LIER_08911</name>
</gene>
<name>A0AAV3PII0_LITER</name>
<dbReference type="AlphaFoldDB" id="A0AAV3PII0"/>
<dbReference type="PROSITE" id="PS51369">
    <property type="entry name" value="TCP"/>
    <property type="match status" value="1"/>
</dbReference>
<sequence>MDSNMNTNQFTISQPSQMNNISSSFTNIHTTNPNPILIHTPNPTPTLTNTSSTIHQPQLYRVPTPDQTRSNLIPLNRVGYMNTTSPKIKNTARSSSSRTRDRHAMVNGRERRISIPARVATKVSQLTKTLGLRSHGKTIEWLLHHAEPSIIAKTGTGTTPAQLISSSSRAMPTSSLSLASPLTISSSSATINGQQGLVVSPNGQPMVHSPATMQGVTPSEVTRILKV</sequence>
<feature type="compositionally biased region" description="Basic and acidic residues" evidence="6">
    <location>
        <begin position="98"/>
        <end position="108"/>
    </location>
</feature>
<dbReference type="Proteomes" id="UP001454036">
    <property type="component" value="Unassembled WGS sequence"/>
</dbReference>
<keyword evidence="5" id="KW-0539">Nucleus</keyword>
<evidence type="ECO:0000313" key="8">
    <source>
        <dbReference type="EMBL" id="GAA0149832.1"/>
    </source>
</evidence>
<keyword evidence="3" id="KW-0238">DNA-binding</keyword>
<protein>
    <recommendedName>
        <fullName evidence="7">TCP domain-containing protein</fullName>
    </recommendedName>
</protein>
<keyword evidence="9" id="KW-1185">Reference proteome</keyword>
<dbReference type="GO" id="GO:0005634">
    <property type="term" value="C:nucleus"/>
    <property type="evidence" value="ECO:0007669"/>
    <property type="project" value="UniProtKB-SubCell"/>
</dbReference>
<comment type="subcellular location">
    <subcellularLocation>
        <location evidence="1">Nucleus</location>
    </subcellularLocation>
</comment>
<evidence type="ECO:0000256" key="3">
    <source>
        <dbReference type="ARBA" id="ARBA00023125"/>
    </source>
</evidence>
<dbReference type="GO" id="GO:0003700">
    <property type="term" value="F:DNA-binding transcription factor activity"/>
    <property type="evidence" value="ECO:0007669"/>
    <property type="project" value="InterPro"/>
</dbReference>
<organism evidence="8 9">
    <name type="scientific">Lithospermum erythrorhizon</name>
    <name type="common">Purple gromwell</name>
    <name type="synonym">Lithospermum officinale var. erythrorhizon</name>
    <dbReference type="NCBI Taxonomy" id="34254"/>
    <lineage>
        <taxon>Eukaryota</taxon>
        <taxon>Viridiplantae</taxon>
        <taxon>Streptophyta</taxon>
        <taxon>Embryophyta</taxon>
        <taxon>Tracheophyta</taxon>
        <taxon>Spermatophyta</taxon>
        <taxon>Magnoliopsida</taxon>
        <taxon>eudicotyledons</taxon>
        <taxon>Gunneridae</taxon>
        <taxon>Pentapetalae</taxon>
        <taxon>asterids</taxon>
        <taxon>lamiids</taxon>
        <taxon>Boraginales</taxon>
        <taxon>Boraginaceae</taxon>
        <taxon>Boraginoideae</taxon>
        <taxon>Lithospermeae</taxon>
        <taxon>Lithospermum</taxon>
    </lineage>
</organism>
<proteinExistence type="predicted"/>
<evidence type="ECO:0000256" key="6">
    <source>
        <dbReference type="SAM" id="MobiDB-lite"/>
    </source>
</evidence>
<evidence type="ECO:0000256" key="5">
    <source>
        <dbReference type="ARBA" id="ARBA00023242"/>
    </source>
</evidence>
<feature type="region of interest" description="Disordered" evidence="6">
    <location>
        <begin position="1"/>
        <end position="28"/>
    </location>
</feature>
<feature type="domain" description="TCP" evidence="7">
    <location>
        <begin position="99"/>
        <end position="153"/>
    </location>
</feature>
<keyword evidence="2" id="KW-0805">Transcription regulation</keyword>
<evidence type="ECO:0000256" key="4">
    <source>
        <dbReference type="ARBA" id="ARBA00023163"/>
    </source>
</evidence>
<dbReference type="PANTHER" id="PTHR31072">
    <property type="entry name" value="TRANSCRIPTION FACTOR TCP4-RELATED"/>
    <property type="match status" value="1"/>
</dbReference>
<reference evidence="8 9" key="1">
    <citation type="submission" date="2024-01" db="EMBL/GenBank/DDBJ databases">
        <title>The complete chloroplast genome sequence of Lithospermum erythrorhizon: insights into the phylogenetic relationship among Boraginaceae species and the maternal lineages of purple gromwells.</title>
        <authorList>
            <person name="Okada T."/>
            <person name="Watanabe K."/>
        </authorList>
    </citation>
    <scope>NUCLEOTIDE SEQUENCE [LARGE SCALE GENOMIC DNA]</scope>
</reference>
<keyword evidence="4" id="KW-0804">Transcription</keyword>
<dbReference type="InterPro" id="IPR005333">
    <property type="entry name" value="Transcription_factor_TCP"/>
</dbReference>
<evidence type="ECO:0000256" key="2">
    <source>
        <dbReference type="ARBA" id="ARBA00023015"/>
    </source>
</evidence>
<accession>A0AAV3PII0</accession>